<keyword evidence="2" id="KW-1185">Reference proteome</keyword>
<evidence type="ECO:0000313" key="2">
    <source>
        <dbReference type="Proteomes" id="UP000838756"/>
    </source>
</evidence>
<dbReference type="AlphaFoldDB" id="A0A8S4QYA1"/>
<dbReference type="Proteomes" id="UP000838756">
    <property type="component" value="Unassembled WGS sequence"/>
</dbReference>
<protein>
    <submittedName>
        <fullName evidence="1">Jg6650 protein</fullName>
    </submittedName>
</protein>
<comment type="caution">
    <text evidence="1">The sequence shown here is derived from an EMBL/GenBank/DDBJ whole genome shotgun (WGS) entry which is preliminary data.</text>
</comment>
<proteinExistence type="predicted"/>
<accession>A0A8S4QYA1</accession>
<sequence length="95" mass="10504">MTFGTDLDCILEKGYGHRINYNIKLSLSGGTIQKATKIYKQSTPGGAPAWRLPVQLTTERKQNIARKSLRHSSVLLSHTITLPVPSPSVMLQTEL</sequence>
<evidence type="ECO:0000313" key="1">
    <source>
        <dbReference type="EMBL" id="CAH2218402.1"/>
    </source>
</evidence>
<reference evidence="1" key="1">
    <citation type="submission" date="2022-03" db="EMBL/GenBank/DDBJ databases">
        <authorList>
            <person name="Lindestad O."/>
        </authorList>
    </citation>
    <scope>NUCLEOTIDE SEQUENCE</scope>
</reference>
<name>A0A8S4QYA1_9NEOP</name>
<dbReference type="EMBL" id="CAKXAJ010019522">
    <property type="protein sequence ID" value="CAH2218402.1"/>
    <property type="molecule type" value="Genomic_DNA"/>
</dbReference>
<gene>
    <name evidence="1" type="primary">jg6650</name>
    <name evidence="1" type="ORF">PAEG_LOCUS6236</name>
</gene>
<organism evidence="1 2">
    <name type="scientific">Pararge aegeria aegeria</name>
    <dbReference type="NCBI Taxonomy" id="348720"/>
    <lineage>
        <taxon>Eukaryota</taxon>
        <taxon>Metazoa</taxon>
        <taxon>Ecdysozoa</taxon>
        <taxon>Arthropoda</taxon>
        <taxon>Hexapoda</taxon>
        <taxon>Insecta</taxon>
        <taxon>Pterygota</taxon>
        <taxon>Neoptera</taxon>
        <taxon>Endopterygota</taxon>
        <taxon>Lepidoptera</taxon>
        <taxon>Glossata</taxon>
        <taxon>Ditrysia</taxon>
        <taxon>Papilionoidea</taxon>
        <taxon>Nymphalidae</taxon>
        <taxon>Satyrinae</taxon>
        <taxon>Satyrini</taxon>
        <taxon>Parargina</taxon>
        <taxon>Pararge</taxon>
    </lineage>
</organism>